<gene>
    <name evidence="1" type="ORF">MEDL_38106</name>
</gene>
<dbReference type="EMBL" id="CAJPWZ010001827">
    <property type="protein sequence ID" value="CAG2224945.1"/>
    <property type="molecule type" value="Genomic_DNA"/>
</dbReference>
<comment type="caution">
    <text evidence="1">The sequence shown here is derived from an EMBL/GenBank/DDBJ whole genome shotgun (WGS) entry which is preliminary data.</text>
</comment>
<keyword evidence="2" id="KW-1185">Reference proteome</keyword>
<name>A0A8S3SVX7_MYTED</name>
<protein>
    <submittedName>
        <fullName evidence="1">Uncharacterized protein</fullName>
    </submittedName>
</protein>
<proteinExistence type="predicted"/>
<evidence type="ECO:0000313" key="2">
    <source>
        <dbReference type="Proteomes" id="UP000683360"/>
    </source>
</evidence>
<dbReference type="AlphaFoldDB" id="A0A8S3SVX7"/>
<evidence type="ECO:0000313" key="1">
    <source>
        <dbReference type="EMBL" id="CAG2224945.1"/>
    </source>
</evidence>
<accession>A0A8S3SVX7</accession>
<reference evidence="1" key="1">
    <citation type="submission" date="2021-03" db="EMBL/GenBank/DDBJ databases">
        <authorList>
            <person name="Bekaert M."/>
        </authorList>
    </citation>
    <scope>NUCLEOTIDE SEQUENCE</scope>
</reference>
<organism evidence="1 2">
    <name type="scientific">Mytilus edulis</name>
    <name type="common">Blue mussel</name>
    <dbReference type="NCBI Taxonomy" id="6550"/>
    <lineage>
        <taxon>Eukaryota</taxon>
        <taxon>Metazoa</taxon>
        <taxon>Spiralia</taxon>
        <taxon>Lophotrochozoa</taxon>
        <taxon>Mollusca</taxon>
        <taxon>Bivalvia</taxon>
        <taxon>Autobranchia</taxon>
        <taxon>Pteriomorphia</taxon>
        <taxon>Mytilida</taxon>
        <taxon>Mytiloidea</taxon>
        <taxon>Mytilidae</taxon>
        <taxon>Mytilinae</taxon>
        <taxon>Mytilus</taxon>
    </lineage>
</organism>
<dbReference type="OrthoDB" id="6202198at2759"/>
<dbReference type="Proteomes" id="UP000683360">
    <property type="component" value="Unassembled WGS sequence"/>
</dbReference>
<sequence length="230" mass="26174">MTFSKDNGINVHNFNKQSRISGRDYLRRVRRAKYRLLKSRISLATPRPSKQLKGIFRSQKGKGITNIGIHVAPKMFKFSTINKEGQLTEMNKHIYGRKIPLQDIIQAENKRLDNAGVLYITSDEEYNSMTLLNLQNKLTTFNSSNILLTSSARDILAEMNCQSNIPDKEPIAPISLNIRTPVIYPQFLSLSLTTILQNKTSSVKTNLHLFQPAPTISPYNQIPDNQNICR</sequence>